<dbReference type="HOGENOM" id="CLU_074059_1_1_0"/>
<dbReference type="PaxDb" id="667014-Thein_1067"/>
<dbReference type="InParanoid" id="F8ADX3"/>
<evidence type="ECO:0000313" key="5">
    <source>
        <dbReference type="Proteomes" id="UP000006793"/>
    </source>
</evidence>
<dbReference type="eggNOG" id="ENOG5032SHU">
    <property type="taxonomic scope" value="Bacteria"/>
</dbReference>
<evidence type="ECO:0000256" key="1">
    <source>
        <dbReference type="SAM" id="MobiDB-lite"/>
    </source>
</evidence>
<keyword evidence="2" id="KW-1133">Transmembrane helix</keyword>
<dbReference type="Pfam" id="PF10816">
    <property type="entry name" value="DUF2760"/>
    <property type="match status" value="1"/>
</dbReference>
<keyword evidence="2" id="KW-0812">Transmembrane</keyword>
<feature type="region of interest" description="Disordered" evidence="1">
    <location>
        <begin position="60"/>
        <end position="90"/>
    </location>
</feature>
<dbReference type="Proteomes" id="UP000006793">
    <property type="component" value="Chromosome"/>
</dbReference>
<dbReference type="KEGG" id="tid:Thein_1067"/>
<reference evidence="5" key="1">
    <citation type="submission" date="2011-04" db="EMBL/GenBank/DDBJ databases">
        <title>The complete genome of Thermodesulfatator indicus DSM 15286.</title>
        <authorList>
            <person name="Lucas S."/>
            <person name="Copeland A."/>
            <person name="Lapidus A."/>
            <person name="Bruce D."/>
            <person name="Goodwin L."/>
            <person name="Pitluck S."/>
            <person name="Peters L."/>
            <person name="Kyrpides N."/>
            <person name="Mavromatis K."/>
            <person name="Pagani I."/>
            <person name="Ivanova N."/>
            <person name="Saunders L."/>
            <person name="Detter J.C."/>
            <person name="Tapia R."/>
            <person name="Han C."/>
            <person name="Land M."/>
            <person name="Hauser L."/>
            <person name="Markowitz V."/>
            <person name="Cheng J.-F."/>
            <person name="Hugenholtz P."/>
            <person name="Woyke T."/>
            <person name="Wu D."/>
            <person name="Spring S."/>
            <person name="Schroeder M."/>
            <person name="Brambilla E."/>
            <person name="Klenk H.-P."/>
            <person name="Eisen J.A."/>
        </authorList>
    </citation>
    <scope>NUCLEOTIDE SEQUENCE [LARGE SCALE GENOMIC DNA]</scope>
    <source>
        <strain evidence="5">DSM 15286 / JCM 11887 / CIR29812</strain>
    </source>
</reference>
<protein>
    <recommendedName>
        <fullName evidence="3">DUF2760 domain-containing protein</fullName>
    </recommendedName>
</protein>
<dbReference type="OrthoDB" id="21395at2"/>
<evidence type="ECO:0000313" key="4">
    <source>
        <dbReference type="EMBL" id="AEH44938.1"/>
    </source>
</evidence>
<gene>
    <name evidence="4" type="ordered locus">Thein_1067</name>
</gene>
<dbReference type="STRING" id="667014.Thein_1067"/>
<evidence type="ECO:0000259" key="3">
    <source>
        <dbReference type="Pfam" id="PF10816"/>
    </source>
</evidence>
<sequence length="216" mass="24305">MRREQVVVILVSLLVTASLGGLAYYFREVLPPWAMGAMVGAPMLGGLTLLLLIRPARREEVSPPKPKKTKIKEEAPPEKPLVSQEKPVTQETPPEAYIAAFIGTLQKEGRFLDFLHEDLDNYDDAQIGAAVRAIHRQLKQALFEMIEITPVIDSKEGSEILIEEDFDRKAIRLIGNVKGKPPFRGILRHPGWRYKKINLPKPREEKILAPAEVEIS</sequence>
<accession>F8ADX3</accession>
<name>F8ADX3_THEID</name>
<feature type="domain" description="DUF2760" evidence="3">
    <location>
        <begin position="100"/>
        <end position="214"/>
    </location>
</feature>
<dbReference type="RefSeq" id="WP_013907680.1">
    <property type="nucleotide sequence ID" value="NC_015681.1"/>
</dbReference>
<reference evidence="4 5" key="2">
    <citation type="journal article" date="2012" name="Stand. Genomic Sci.">
        <title>Complete genome sequence of the thermophilic sulfate-reducing ocean bacterium Thermodesulfatator indicus type strain (CIR29812(T)).</title>
        <authorList>
            <person name="Anderson I."/>
            <person name="Saunders E."/>
            <person name="Lapidus A."/>
            <person name="Nolan M."/>
            <person name="Lucas S."/>
            <person name="Tice H."/>
            <person name="Del Rio T.G."/>
            <person name="Cheng J.F."/>
            <person name="Han C."/>
            <person name="Tapia R."/>
            <person name="Goodwin L.A."/>
            <person name="Pitluck S."/>
            <person name="Liolios K."/>
            <person name="Mavromatis K."/>
            <person name="Pagani I."/>
            <person name="Ivanova N."/>
            <person name="Mikhailova N."/>
            <person name="Pati A."/>
            <person name="Chen A."/>
            <person name="Palaniappan K."/>
            <person name="Land M."/>
            <person name="Hauser L."/>
            <person name="Jeffries C.D."/>
            <person name="Chang Y.J."/>
            <person name="Brambilla E.M."/>
            <person name="Rohde M."/>
            <person name="Spring S."/>
            <person name="Goker M."/>
            <person name="Detter J.C."/>
            <person name="Woyke T."/>
            <person name="Bristow J."/>
            <person name="Eisen J.A."/>
            <person name="Markowitz V."/>
            <person name="Hugenholtz P."/>
            <person name="Kyrpides N.C."/>
            <person name="Klenk H.P."/>
        </authorList>
    </citation>
    <scope>NUCLEOTIDE SEQUENCE [LARGE SCALE GENOMIC DNA]</scope>
    <source>
        <strain evidence="5">DSM 15286 / JCM 11887 / CIR29812</strain>
    </source>
</reference>
<dbReference type="InterPro" id="IPR021212">
    <property type="entry name" value="DUF2760"/>
</dbReference>
<organism evidence="4 5">
    <name type="scientific">Thermodesulfatator indicus (strain DSM 15286 / JCM 11887 / CIR29812)</name>
    <dbReference type="NCBI Taxonomy" id="667014"/>
    <lineage>
        <taxon>Bacteria</taxon>
        <taxon>Pseudomonadati</taxon>
        <taxon>Thermodesulfobacteriota</taxon>
        <taxon>Thermodesulfobacteria</taxon>
        <taxon>Thermodesulfobacteriales</taxon>
        <taxon>Thermodesulfatatoraceae</taxon>
        <taxon>Thermodesulfatator</taxon>
    </lineage>
</organism>
<keyword evidence="2" id="KW-0472">Membrane</keyword>
<feature type="transmembrane region" description="Helical" evidence="2">
    <location>
        <begin position="7"/>
        <end position="26"/>
    </location>
</feature>
<feature type="transmembrane region" description="Helical" evidence="2">
    <location>
        <begin position="32"/>
        <end position="53"/>
    </location>
</feature>
<dbReference type="EMBL" id="CP002683">
    <property type="protein sequence ID" value="AEH44938.1"/>
    <property type="molecule type" value="Genomic_DNA"/>
</dbReference>
<dbReference type="AlphaFoldDB" id="F8ADX3"/>
<keyword evidence="5" id="KW-1185">Reference proteome</keyword>
<proteinExistence type="predicted"/>
<evidence type="ECO:0000256" key="2">
    <source>
        <dbReference type="SAM" id="Phobius"/>
    </source>
</evidence>